<evidence type="ECO:0000313" key="2">
    <source>
        <dbReference type="Proteomes" id="UP000230069"/>
    </source>
</evidence>
<gene>
    <name evidence="1" type="ORF">AQUCO_00600475v1</name>
</gene>
<evidence type="ECO:0000313" key="1">
    <source>
        <dbReference type="EMBL" id="PIA57772.1"/>
    </source>
</evidence>
<reference evidence="1 2" key="1">
    <citation type="submission" date="2017-09" db="EMBL/GenBank/DDBJ databases">
        <title>WGS assembly of Aquilegia coerulea Goldsmith.</title>
        <authorList>
            <person name="Hodges S."/>
            <person name="Kramer E."/>
            <person name="Nordborg M."/>
            <person name="Tomkins J."/>
            <person name="Borevitz J."/>
            <person name="Derieg N."/>
            <person name="Yan J."/>
            <person name="Mihaltcheva S."/>
            <person name="Hayes R.D."/>
            <person name="Rokhsar D."/>
        </authorList>
    </citation>
    <scope>NUCLEOTIDE SEQUENCE [LARGE SCALE GENOMIC DNA]</scope>
    <source>
        <strain evidence="2">cv. Goldsmith</strain>
    </source>
</reference>
<sequence length="96" mass="11564">MINTFLLYEIHEHIHKYAELLTKTLSTSKFIAHFKIITNDCSYYSDLLIGEKYDTIYGFDLDRYDIATSWVQLCKWHYNKFQIAFLYLYSTIELDT</sequence>
<dbReference type="Proteomes" id="UP000230069">
    <property type="component" value="Unassembled WGS sequence"/>
</dbReference>
<protein>
    <submittedName>
        <fullName evidence="1">Uncharacterized protein</fullName>
    </submittedName>
</protein>
<dbReference type="AlphaFoldDB" id="A0A2G5EPT7"/>
<proteinExistence type="predicted"/>
<name>A0A2G5EPT7_AQUCA</name>
<accession>A0A2G5EPT7</accession>
<organism evidence="1 2">
    <name type="scientific">Aquilegia coerulea</name>
    <name type="common">Rocky mountain columbine</name>
    <dbReference type="NCBI Taxonomy" id="218851"/>
    <lineage>
        <taxon>Eukaryota</taxon>
        <taxon>Viridiplantae</taxon>
        <taxon>Streptophyta</taxon>
        <taxon>Embryophyta</taxon>
        <taxon>Tracheophyta</taxon>
        <taxon>Spermatophyta</taxon>
        <taxon>Magnoliopsida</taxon>
        <taxon>Ranunculales</taxon>
        <taxon>Ranunculaceae</taxon>
        <taxon>Thalictroideae</taxon>
        <taxon>Aquilegia</taxon>
    </lineage>
</organism>
<dbReference type="EMBL" id="KZ305023">
    <property type="protein sequence ID" value="PIA57772.1"/>
    <property type="molecule type" value="Genomic_DNA"/>
</dbReference>
<dbReference type="OrthoDB" id="2012289at2759"/>
<keyword evidence="2" id="KW-1185">Reference proteome</keyword>
<dbReference type="InParanoid" id="A0A2G5EPT7"/>